<sequence length="87" mass="8971">MTAKASAERRDKNVVLKVMKLGSPEASGDGSVLSGGAATTARVPAGWKTSPVPTHTRYVVPAVELPGVNWTKAMGIPPEVLAVEMGS</sequence>
<reference evidence="1 2" key="1">
    <citation type="journal article" date="2021" name="MBio">
        <title>A New Model Trypanosomatid, Novymonas esmeraldas: Genomic Perception of Its 'Candidatus Pandoraea novymonadis' Endosymbiont.</title>
        <authorList>
            <person name="Zakharova A."/>
            <person name="Saura A."/>
            <person name="Butenko A."/>
            <person name="Podesvova L."/>
            <person name="Warmusova S."/>
            <person name="Kostygov A.Y."/>
            <person name="Nenarokova A."/>
            <person name="Lukes J."/>
            <person name="Opperdoes F.R."/>
            <person name="Yurchenko V."/>
        </authorList>
    </citation>
    <scope>NUCLEOTIDE SEQUENCE [LARGE SCALE GENOMIC DNA]</scope>
    <source>
        <strain evidence="1 2">E262AT.01</strain>
    </source>
</reference>
<name>A0AAW0F8B0_9TRYP</name>
<dbReference type="AlphaFoldDB" id="A0AAW0F8B0"/>
<proteinExistence type="predicted"/>
<dbReference type="Proteomes" id="UP001430356">
    <property type="component" value="Unassembled WGS sequence"/>
</dbReference>
<evidence type="ECO:0000313" key="1">
    <source>
        <dbReference type="EMBL" id="KAK7201756.1"/>
    </source>
</evidence>
<dbReference type="EMBL" id="JAECZO010000019">
    <property type="protein sequence ID" value="KAK7201756.1"/>
    <property type="molecule type" value="Genomic_DNA"/>
</dbReference>
<keyword evidence="2" id="KW-1185">Reference proteome</keyword>
<protein>
    <submittedName>
        <fullName evidence="1">Uncharacterized protein</fullName>
    </submittedName>
</protein>
<gene>
    <name evidence="1" type="ORF">NESM_000241600</name>
</gene>
<accession>A0AAW0F8B0</accession>
<comment type="caution">
    <text evidence="1">The sequence shown here is derived from an EMBL/GenBank/DDBJ whole genome shotgun (WGS) entry which is preliminary data.</text>
</comment>
<evidence type="ECO:0000313" key="2">
    <source>
        <dbReference type="Proteomes" id="UP001430356"/>
    </source>
</evidence>
<organism evidence="1 2">
    <name type="scientific">Novymonas esmeraldas</name>
    <dbReference type="NCBI Taxonomy" id="1808958"/>
    <lineage>
        <taxon>Eukaryota</taxon>
        <taxon>Discoba</taxon>
        <taxon>Euglenozoa</taxon>
        <taxon>Kinetoplastea</taxon>
        <taxon>Metakinetoplastina</taxon>
        <taxon>Trypanosomatida</taxon>
        <taxon>Trypanosomatidae</taxon>
        <taxon>Novymonas</taxon>
    </lineage>
</organism>